<gene>
    <name evidence="9" type="ORF">SAMN02983003_2117</name>
</gene>
<evidence type="ECO:0000256" key="5">
    <source>
        <dbReference type="ARBA" id="ARBA00022741"/>
    </source>
</evidence>
<dbReference type="GO" id="GO:0016887">
    <property type="term" value="F:ATP hydrolysis activity"/>
    <property type="evidence" value="ECO:0007669"/>
    <property type="project" value="InterPro"/>
</dbReference>
<dbReference type="GO" id="GO:0005886">
    <property type="term" value="C:plasma membrane"/>
    <property type="evidence" value="ECO:0007669"/>
    <property type="project" value="UniProtKB-SubCell"/>
</dbReference>
<dbReference type="FunFam" id="3.40.50.300:FF:000016">
    <property type="entry name" value="Oligopeptide ABC transporter ATP-binding component"/>
    <property type="match status" value="1"/>
</dbReference>
<dbReference type="OrthoDB" id="9815712at2"/>
<dbReference type="InterPro" id="IPR003593">
    <property type="entry name" value="AAA+_ATPase"/>
</dbReference>
<organism evidence="9 10">
    <name type="scientific">Devosia enhydra</name>
    <dbReference type="NCBI Taxonomy" id="665118"/>
    <lineage>
        <taxon>Bacteria</taxon>
        <taxon>Pseudomonadati</taxon>
        <taxon>Pseudomonadota</taxon>
        <taxon>Alphaproteobacteria</taxon>
        <taxon>Hyphomicrobiales</taxon>
        <taxon>Devosiaceae</taxon>
        <taxon>Devosia</taxon>
    </lineage>
</organism>
<keyword evidence="6 9" id="KW-0067">ATP-binding</keyword>
<evidence type="ECO:0000313" key="9">
    <source>
        <dbReference type="EMBL" id="SFZ84617.1"/>
    </source>
</evidence>
<dbReference type="AlphaFoldDB" id="A0A1K2HY04"/>
<dbReference type="RefSeq" id="WP_072342468.1">
    <property type="nucleotide sequence ID" value="NZ_FPKU01000002.1"/>
</dbReference>
<dbReference type="SMART" id="SM00382">
    <property type="entry name" value="AAA"/>
    <property type="match status" value="1"/>
</dbReference>
<dbReference type="InterPro" id="IPR003439">
    <property type="entry name" value="ABC_transporter-like_ATP-bd"/>
</dbReference>
<keyword evidence="5" id="KW-0547">Nucleotide-binding</keyword>
<comment type="similarity">
    <text evidence="2">Belongs to the ABC transporter superfamily.</text>
</comment>
<dbReference type="SUPFAM" id="SSF52540">
    <property type="entry name" value="P-loop containing nucleoside triphosphate hydrolases"/>
    <property type="match status" value="1"/>
</dbReference>
<dbReference type="InterPro" id="IPR017871">
    <property type="entry name" value="ABC_transporter-like_CS"/>
</dbReference>
<evidence type="ECO:0000256" key="7">
    <source>
        <dbReference type="ARBA" id="ARBA00023136"/>
    </source>
</evidence>
<dbReference type="NCBIfam" id="TIGR01727">
    <property type="entry name" value="oligo_HPY"/>
    <property type="match status" value="1"/>
</dbReference>
<dbReference type="GO" id="GO:0005524">
    <property type="term" value="F:ATP binding"/>
    <property type="evidence" value="ECO:0007669"/>
    <property type="project" value="UniProtKB-KW"/>
</dbReference>
<dbReference type="CDD" id="cd03257">
    <property type="entry name" value="ABC_NikE_OppD_transporters"/>
    <property type="match status" value="1"/>
</dbReference>
<dbReference type="GO" id="GO:0015833">
    <property type="term" value="P:peptide transport"/>
    <property type="evidence" value="ECO:0007669"/>
    <property type="project" value="InterPro"/>
</dbReference>
<feature type="domain" description="ABC transporter" evidence="8">
    <location>
        <begin position="9"/>
        <end position="254"/>
    </location>
</feature>
<accession>A0A1K2HY04</accession>
<dbReference type="Proteomes" id="UP000183447">
    <property type="component" value="Unassembled WGS sequence"/>
</dbReference>
<dbReference type="PANTHER" id="PTHR43297:SF2">
    <property type="entry name" value="DIPEPTIDE TRANSPORT ATP-BINDING PROTEIN DPPD"/>
    <property type="match status" value="1"/>
</dbReference>
<evidence type="ECO:0000256" key="1">
    <source>
        <dbReference type="ARBA" id="ARBA00004417"/>
    </source>
</evidence>
<dbReference type="Pfam" id="PF00005">
    <property type="entry name" value="ABC_tran"/>
    <property type="match status" value="1"/>
</dbReference>
<sequence>MTAPSQPLLEIAGLKVQFGQTKAVRGIDLSVMPGEAVAVLGESGSGKSVTGKAIMGLINRPGRVEGTVAFEGRNLVGRSERDLAAIRGPGIAMVFQDSLDALNPVYSVGNQIMEILTVRLGWDRGRAREEAIRLMEQVGIKEAETRLGDYPHQFSGGMRQRICIAMAIALKPRLLIADEPTTALDVTVQAGILRLINALRQESGMALLFVTHDLAVARQVATSLVVMYAGRVVERGKIDEIFARPSHPYTRALLASNPGAVAHWSQLQPIAGNPPDKATKVTGCAFAPRCPRAEPRCRAEAPELRDVMPGRQSRCHFAEEVAHV</sequence>
<evidence type="ECO:0000313" key="10">
    <source>
        <dbReference type="Proteomes" id="UP000183447"/>
    </source>
</evidence>
<dbReference type="EMBL" id="FPKU01000002">
    <property type="protein sequence ID" value="SFZ84617.1"/>
    <property type="molecule type" value="Genomic_DNA"/>
</dbReference>
<evidence type="ECO:0000256" key="2">
    <source>
        <dbReference type="ARBA" id="ARBA00005417"/>
    </source>
</evidence>
<dbReference type="Pfam" id="PF08352">
    <property type="entry name" value="oligo_HPY"/>
    <property type="match status" value="1"/>
</dbReference>
<dbReference type="PROSITE" id="PS00211">
    <property type="entry name" value="ABC_TRANSPORTER_1"/>
    <property type="match status" value="1"/>
</dbReference>
<keyword evidence="3" id="KW-0813">Transport</keyword>
<name>A0A1K2HY04_9HYPH</name>
<evidence type="ECO:0000256" key="3">
    <source>
        <dbReference type="ARBA" id="ARBA00022448"/>
    </source>
</evidence>
<keyword evidence="7" id="KW-0472">Membrane</keyword>
<dbReference type="InterPro" id="IPR050388">
    <property type="entry name" value="ABC_Ni/Peptide_Import"/>
</dbReference>
<dbReference type="STRING" id="665118.SAMN02983003_2117"/>
<dbReference type="InterPro" id="IPR027417">
    <property type="entry name" value="P-loop_NTPase"/>
</dbReference>
<dbReference type="PROSITE" id="PS50893">
    <property type="entry name" value="ABC_TRANSPORTER_2"/>
    <property type="match status" value="1"/>
</dbReference>
<dbReference type="InterPro" id="IPR013563">
    <property type="entry name" value="Oligopep_ABC_C"/>
</dbReference>
<protein>
    <submittedName>
        <fullName evidence="9">Oligopeptide transport system ATP-binding protein</fullName>
    </submittedName>
</protein>
<dbReference type="Gene3D" id="3.40.50.300">
    <property type="entry name" value="P-loop containing nucleotide triphosphate hydrolases"/>
    <property type="match status" value="1"/>
</dbReference>
<evidence type="ECO:0000259" key="8">
    <source>
        <dbReference type="PROSITE" id="PS50893"/>
    </source>
</evidence>
<keyword evidence="4" id="KW-1003">Cell membrane</keyword>
<dbReference type="PANTHER" id="PTHR43297">
    <property type="entry name" value="OLIGOPEPTIDE TRANSPORT ATP-BINDING PROTEIN APPD"/>
    <property type="match status" value="1"/>
</dbReference>
<comment type="subcellular location">
    <subcellularLocation>
        <location evidence="1">Cell inner membrane</location>
        <topology evidence="1">Peripheral membrane protein</topology>
    </subcellularLocation>
</comment>
<proteinExistence type="inferred from homology"/>
<dbReference type="GO" id="GO:0055085">
    <property type="term" value="P:transmembrane transport"/>
    <property type="evidence" value="ECO:0007669"/>
    <property type="project" value="UniProtKB-ARBA"/>
</dbReference>
<evidence type="ECO:0000256" key="4">
    <source>
        <dbReference type="ARBA" id="ARBA00022475"/>
    </source>
</evidence>
<evidence type="ECO:0000256" key="6">
    <source>
        <dbReference type="ARBA" id="ARBA00022840"/>
    </source>
</evidence>
<reference evidence="9 10" key="1">
    <citation type="submission" date="2016-11" db="EMBL/GenBank/DDBJ databases">
        <authorList>
            <person name="Jaros S."/>
            <person name="Januszkiewicz K."/>
            <person name="Wedrychowicz H."/>
        </authorList>
    </citation>
    <scope>NUCLEOTIDE SEQUENCE [LARGE SCALE GENOMIC DNA]</scope>
    <source>
        <strain evidence="9 10">ATCC 23634</strain>
    </source>
</reference>
<keyword evidence="10" id="KW-1185">Reference proteome</keyword>